<evidence type="ECO:0000313" key="2">
    <source>
        <dbReference type="Proteomes" id="UP001060170"/>
    </source>
</evidence>
<comment type="caution">
    <text evidence="1">The sequence shown here is derived from an EMBL/GenBank/DDBJ whole genome shotgun (WGS) entry which is preliminary data.</text>
</comment>
<reference evidence="2" key="2">
    <citation type="journal article" date="2018" name="Mol. Plant Microbe Interact.">
        <title>Genome sequence resources for the wheat stripe rust pathogen (Puccinia striiformis f. sp. tritici) and the barley stripe rust pathogen (Puccinia striiformis f. sp. hordei).</title>
        <authorList>
            <person name="Xia C."/>
            <person name="Wang M."/>
            <person name="Yin C."/>
            <person name="Cornejo O.E."/>
            <person name="Hulbert S.H."/>
            <person name="Chen X."/>
        </authorList>
    </citation>
    <scope>NUCLEOTIDE SEQUENCE [LARGE SCALE GENOMIC DNA]</scope>
    <source>
        <strain evidence="2">93-210</strain>
    </source>
</reference>
<keyword evidence="2" id="KW-1185">Reference proteome</keyword>
<reference evidence="1 2" key="3">
    <citation type="journal article" date="2022" name="Microbiol. Spectr.">
        <title>Folding features and dynamics of 3D genome architecture in plant fungal pathogens.</title>
        <authorList>
            <person name="Xia C."/>
        </authorList>
    </citation>
    <scope>NUCLEOTIDE SEQUENCE [LARGE SCALE GENOMIC DNA]</scope>
    <source>
        <strain evidence="1 2">93-210</strain>
    </source>
</reference>
<sequence length="435" mass="48715">MSSATTPINNTDEQASPNLTNGDSDSKHHSPSSPSSKSYIYGLSDNYQEYDPLEMPSRTLWSSILNDASYHPAAVETPTNPADFIEFATPFLSRQYLLKLNELFDKLAQSEAGLDYTLRHPNLAILGRILTDLQQLNNGAGDDKQNHGQINSTHDQNLQTHQERVGSSQMDNSDDDGSNNQSILDMYPRCEHSFEKAIIVPVPIPAFSTSPVNVEEQNLTIKARSNYFRTNSAIVDVANELPLYNPLQQQLGMTRIFHGTRHSSLASFYEVGIQPSFLRNDFTFAPAFYASNDPQHAFEDPFHSHLGVGPADTIDPITLMQFEVPTPVLHGIDSPGEGQAPFKVYQFTHLSSPRGFSNFERFCNHNMKTKHSSGHPYDLVIGPIYLPSKNDNPATCFRMKNSNITTTQIAFCSFRSFNWLGQQIKKIYVESFPQV</sequence>
<evidence type="ECO:0000313" key="1">
    <source>
        <dbReference type="EMBL" id="KAI7957266.1"/>
    </source>
</evidence>
<accession>A0ACC0EP82</accession>
<organism evidence="1 2">
    <name type="scientific">Puccinia striiformis f. sp. tritici</name>
    <dbReference type="NCBI Taxonomy" id="168172"/>
    <lineage>
        <taxon>Eukaryota</taxon>
        <taxon>Fungi</taxon>
        <taxon>Dikarya</taxon>
        <taxon>Basidiomycota</taxon>
        <taxon>Pucciniomycotina</taxon>
        <taxon>Pucciniomycetes</taxon>
        <taxon>Pucciniales</taxon>
        <taxon>Pucciniaceae</taxon>
        <taxon>Puccinia</taxon>
    </lineage>
</organism>
<reference evidence="2" key="1">
    <citation type="journal article" date="2018" name="BMC Genomics">
        <title>Genomic insights into host adaptation between the wheat stripe rust pathogen (Puccinia striiformis f. sp. tritici) and the barley stripe rust pathogen (Puccinia striiformis f. sp. hordei).</title>
        <authorList>
            <person name="Xia C."/>
            <person name="Wang M."/>
            <person name="Yin C."/>
            <person name="Cornejo O.E."/>
            <person name="Hulbert S.H."/>
            <person name="Chen X."/>
        </authorList>
    </citation>
    <scope>NUCLEOTIDE SEQUENCE [LARGE SCALE GENOMIC DNA]</scope>
    <source>
        <strain evidence="2">93-210</strain>
    </source>
</reference>
<proteinExistence type="predicted"/>
<name>A0ACC0EP82_9BASI</name>
<dbReference type="Proteomes" id="UP001060170">
    <property type="component" value="Chromosome 4"/>
</dbReference>
<protein>
    <submittedName>
        <fullName evidence="1">Uncharacterized protein</fullName>
    </submittedName>
</protein>
<dbReference type="EMBL" id="CM045868">
    <property type="protein sequence ID" value="KAI7957266.1"/>
    <property type="molecule type" value="Genomic_DNA"/>
</dbReference>
<gene>
    <name evidence="1" type="ORF">MJO28_004361</name>
</gene>